<dbReference type="Ensembl" id="ENSDCDT00010070541.1">
    <property type="protein sequence ID" value="ENSDCDP00010059809.1"/>
    <property type="gene ID" value="ENSDCDG00010033370.1"/>
</dbReference>
<dbReference type="SUPFAM" id="SSF49493">
    <property type="entry name" value="HSP40/DnaJ peptide-binding domain"/>
    <property type="match status" value="2"/>
</dbReference>
<dbReference type="PANTHER" id="PTHR24078">
    <property type="entry name" value="DNAJ HOMOLOG SUBFAMILY C MEMBER"/>
    <property type="match status" value="1"/>
</dbReference>
<evidence type="ECO:0000313" key="4">
    <source>
        <dbReference type="Ensembl" id="ENSDCDP00010059809.1"/>
    </source>
</evidence>
<dbReference type="InterPro" id="IPR036869">
    <property type="entry name" value="J_dom_sf"/>
</dbReference>
<reference evidence="4 5" key="1">
    <citation type="submission" date="2020-06" db="EMBL/GenBank/DDBJ databases">
        <authorList>
            <consortium name="Wellcome Sanger Institute Data Sharing"/>
        </authorList>
    </citation>
    <scope>NUCLEOTIDE SEQUENCE [LARGE SCALE GENOMIC DNA]</scope>
</reference>
<evidence type="ECO:0000256" key="1">
    <source>
        <dbReference type="ARBA" id="ARBA00023186"/>
    </source>
</evidence>
<dbReference type="InterPro" id="IPR001623">
    <property type="entry name" value="DnaJ_domain"/>
</dbReference>
<accession>A0AAY4ERB8</accession>
<dbReference type="InterPro" id="IPR002939">
    <property type="entry name" value="DnaJ_C"/>
</dbReference>
<reference evidence="4" key="3">
    <citation type="submission" date="2025-09" db="UniProtKB">
        <authorList>
            <consortium name="Ensembl"/>
        </authorList>
    </citation>
    <scope>IDENTIFICATION</scope>
</reference>
<evidence type="ECO:0000313" key="5">
    <source>
        <dbReference type="Proteomes" id="UP000694580"/>
    </source>
</evidence>
<sequence length="345" mass="38260">MVLIWTQFGVKHKNVKCKVRVIHREDSWSSGESREDAEPPCTPAAPAVKDYYAVLGVTSESNEEEIRRAYRRLALRYHPDKNHEEDAEEKFKEIAEAYDVLTDPEKRSLHDQQDVKKASTASPSSKGETSPPFHASGMFFNVEVDSDADFCDLFNPFLRTPHSRPSGPHSNGRGRGAGAEVCELEVSLEELLTGVTKHVRLPQTHALPQERVMSVEVKKGWREGTTITFPGAGLKAGDITFVLKEKKHSSFRREGSNLIYTAAITLREALCGCTVTVPTLDGGLKPLPCSDVIKPGSVRCLRGEGLPRPKNPAQRGDLLVEFQVQFPDRIPPPSKEIIKHSLGQC</sequence>
<dbReference type="GeneTree" id="ENSGT00940000156090"/>
<dbReference type="CDD" id="cd10747">
    <property type="entry name" value="DnaJ_C"/>
    <property type="match status" value="1"/>
</dbReference>
<dbReference type="AlphaFoldDB" id="A0AAY4ERB8"/>
<dbReference type="Gene3D" id="2.60.260.20">
    <property type="entry name" value="Urease metallochaperone UreE, N-terminal domain"/>
    <property type="match status" value="2"/>
</dbReference>
<dbReference type="GO" id="GO:0051087">
    <property type="term" value="F:protein-folding chaperone binding"/>
    <property type="evidence" value="ECO:0007669"/>
    <property type="project" value="TreeGrafter"/>
</dbReference>
<evidence type="ECO:0000259" key="3">
    <source>
        <dbReference type="PROSITE" id="PS50076"/>
    </source>
</evidence>
<dbReference type="SMART" id="SM00271">
    <property type="entry name" value="DnaJ"/>
    <property type="match status" value="1"/>
</dbReference>
<dbReference type="GO" id="GO:0051082">
    <property type="term" value="F:unfolded protein binding"/>
    <property type="evidence" value="ECO:0007669"/>
    <property type="project" value="InterPro"/>
</dbReference>
<dbReference type="Proteomes" id="UP000694580">
    <property type="component" value="Chromosome 3"/>
</dbReference>
<dbReference type="InterPro" id="IPR051339">
    <property type="entry name" value="DnaJ_subfamily_B"/>
</dbReference>
<dbReference type="PRINTS" id="PR00625">
    <property type="entry name" value="JDOMAIN"/>
</dbReference>
<feature type="region of interest" description="Disordered" evidence="2">
    <location>
        <begin position="104"/>
        <end position="132"/>
    </location>
</feature>
<dbReference type="InterPro" id="IPR008971">
    <property type="entry name" value="HSP40/DnaJ_pept-bd"/>
</dbReference>
<dbReference type="Pfam" id="PF01556">
    <property type="entry name" value="DnaJ_C"/>
    <property type="match status" value="1"/>
</dbReference>
<feature type="domain" description="J" evidence="3">
    <location>
        <begin position="50"/>
        <end position="114"/>
    </location>
</feature>
<dbReference type="Pfam" id="PF00226">
    <property type="entry name" value="DnaJ"/>
    <property type="match status" value="1"/>
</dbReference>
<dbReference type="CDD" id="cd06257">
    <property type="entry name" value="DnaJ"/>
    <property type="match status" value="1"/>
</dbReference>
<reference evidence="4" key="2">
    <citation type="submission" date="2025-08" db="UniProtKB">
        <authorList>
            <consortium name="Ensembl"/>
        </authorList>
    </citation>
    <scope>IDENTIFICATION</scope>
</reference>
<gene>
    <name evidence="4" type="primary">zgc:122979</name>
</gene>
<dbReference type="PANTHER" id="PTHR24078:SF559">
    <property type="entry name" value="DNAJ (HSP40) HOMOLOG, SUBFAMILY B, MEMBER 5-LIKE"/>
    <property type="match status" value="1"/>
</dbReference>
<evidence type="ECO:0000256" key="2">
    <source>
        <dbReference type="SAM" id="MobiDB-lite"/>
    </source>
</evidence>
<organism evidence="4 5">
    <name type="scientific">Denticeps clupeoides</name>
    <name type="common">denticle herring</name>
    <dbReference type="NCBI Taxonomy" id="299321"/>
    <lineage>
        <taxon>Eukaryota</taxon>
        <taxon>Metazoa</taxon>
        <taxon>Chordata</taxon>
        <taxon>Craniata</taxon>
        <taxon>Vertebrata</taxon>
        <taxon>Euteleostomi</taxon>
        <taxon>Actinopterygii</taxon>
        <taxon>Neopterygii</taxon>
        <taxon>Teleostei</taxon>
        <taxon>Clupei</taxon>
        <taxon>Clupeiformes</taxon>
        <taxon>Denticipitoidei</taxon>
        <taxon>Denticipitidae</taxon>
        <taxon>Denticeps</taxon>
    </lineage>
</organism>
<dbReference type="GO" id="GO:0006457">
    <property type="term" value="P:protein folding"/>
    <property type="evidence" value="ECO:0007669"/>
    <property type="project" value="InterPro"/>
</dbReference>
<name>A0AAY4ERB8_9TELE</name>
<dbReference type="Gene3D" id="1.10.287.110">
    <property type="entry name" value="DnaJ domain"/>
    <property type="match status" value="1"/>
</dbReference>
<dbReference type="GO" id="GO:0005829">
    <property type="term" value="C:cytosol"/>
    <property type="evidence" value="ECO:0007669"/>
    <property type="project" value="TreeGrafter"/>
</dbReference>
<feature type="compositionally biased region" description="Polar residues" evidence="2">
    <location>
        <begin position="119"/>
        <end position="128"/>
    </location>
</feature>
<proteinExistence type="predicted"/>
<keyword evidence="5" id="KW-1185">Reference proteome</keyword>
<dbReference type="PROSITE" id="PS50076">
    <property type="entry name" value="DNAJ_2"/>
    <property type="match status" value="1"/>
</dbReference>
<keyword evidence="1" id="KW-0143">Chaperone</keyword>
<dbReference type="FunFam" id="2.60.260.20:FF:000007">
    <property type="entry name" value="dnaJ homolog subfamily B member 5"/>
    <property type="match status" value="1"/>
</dbReference>
<protein>
    <recommendedName>
        <fullName evidence="3">J domain-containing protein</fullName>
    </recommendedName>
</protein>
<dbReference type="SUPFAM" id="SSF46565">
    <property type="entry name" value="Chaperone J-domain"/>
    <property type="match status" value="1"/>
</dbReference>
<feature type="compositionally biased region" description="Basic and acidic residues" evidence="2">
    <location>
        <begin position="104"/>
        <end position="117"/>
    </location>
</feature>